<feature type="compositionally biased region" description="Polar residues" evidence="1">
    <location>
        <begin position="999"/>
        <end position="1008"/>
    </location>
</feature>
<feature type="compositionally biased region" description="Low complexity" evidence="1">
    <location>
        <begin position="1024"/>
        <end position="1037"/>
    </location>
</feature>
<feature type="compositionally biased region" description="Gly residues" evidence="1">
    <location>
        <begin position="56"/>
        <end position="76"/>
    </location>
</feature>
<feature type="compositionally biased region" description="Polar residues" evidence="1">
    <location>
        <begin position="890"/>
        <end position="900"/>
    </location>
</feature>
<feature type="compositionally biased region" description="Basic residues" evidence="1">
    <location>
        <begin position="181"/>
        <end position="191"/>
    </location>
</feature>
<feature type="compositionally biased region" description="Low complexity" evidence="1">
    <location>
        <begin position="248"/>
        <end position="258"/>
    </location>
</feature>
<feature type="compositionally biased region" description="Acidic residues" evidence="1">
    <location>
        <begin position="718"/>
        <end position="729"/>
    </location>
</feature>
<evidence type="ECO:0000313" key="3">
    <source>
        <dbReference type="Proteomes" id="UP000237144"/>
    </source>
</evidence>
<comment type="caution">
    <text evidence="2">The sequence shown here is derived from an EMBL/GenBank/DDBJ whole genome shotgun (WGS) entry which is preliminary data.</text>
</comment>
<feature type="compositionally biased region" description="Low complexity" evidence="1">
    <location>
        <begin position="1487"/>
        <end position="1499"/>
    </location>
</feature>
<feature type="compositionally biased region" description="Basic and acidic residues" evidence="1">
    <location>
        <begin position="1273"/>
        <end position="1282"/>
    </location>
</feature>
<feature type="compositionally biased region" description="Acidic residues" evidence="1">
    <location>
        <begin position="915"/>
        <end position="933"/>
    </location>
</feature>
<feature type="region of interest" description="Disordered" evidence="1">
    <location>
        <begin position="512"/>
        <end position="567"/>
    </location>
</feature>
<feature type="compositionally biased region" description="Low complexity" evidence="1">
    <location>
        <begin position="758"/>
        <end position="774"/>
    </location>
</feature>
<feature type="compositionally biased region" description="Low complexity" evidence="1">
    <location>
        <begin position="611"/>
        <end position="625"/>
    </location>
</feature>
<accession>A0A2S5BE90</accession>
<organism evidence="2 3">
    <name type="scientific">Rhodotorula taiwanensis</name>
    <dbReference type="NCBI Taxonomy" id="741276"/>
    <lineage>
        <taxon>Eukaryota</taxon>
        <taxon>Fungi</taxon>
        <taxon>Dikarya</taxon>
        <taxon>Basidiomycota</taxon>
        <taxon>Pucciniomycotina</taxon>
        <taxon>Microbotryomycetes</taxon>
        <taxon>Sporidiobolales</taxon>
        <taxon>Sporidiobolaceae</taxon>
        <taxon>Rhodotorula</taxon>
    </lineage>
</organism>
<feature type="region of interest" description="Disordered" evidence="1">
    <location>
        <begin position="146"/>
        <end position="417"/>
    </location>
</feature>
<feature type="compositionally biased region" description="Low complexity" evidence="1">
    <location>
        <begin position="384"/>
        <end position="402"/>
    </location>
</feature>
<protein>
    <submittedName>
        <fullName evidence="2">Uncharacterized protein</fullName>
    </submittedName>
</protein>
<feature type="compositionally biased region" description="Polar residues" evidence="1">
    <location>
        <begin position="1198"/>
        <end position="1210"/>
    </location>
</feature>
<feature type="region of interest" description="Disordered" evidence="1">
    <location>
        <begin position="1"/>
        <end position="35"/>
    </location>
</feature>
<feature type="compositionally biased region" description="Low complexity" evidence="1">
    <location>
        <begin position="514"/>
        <end position="530"/>
    </location>
</feature>
<name>A0A2S5BE90_9BASI</name>
<proteinExistence type="predicted"/>
<feature type="compositionally biased region" description="Basic and acidic residues" evidence="1">
    <location>
        <begin position="682"/>
        <end position="705"/>
    </location>
</feature>
<gene>
    <name evidence="2" type="ORF">BMF94_1713</name>
</gene>
<evidence type="ECO:0000256" key="1">
    <source>
        <dbReference type="SAM" id="MobiDB-lite"/>
    </source>
</evidence>
<feature type="compositionally biased region" description="Polar residues" evidence="1">
    <location>
        <begin position="1255"/>
        <end position="1270"/>
    </location>
</feature>
<dbReference type="EMBL" id="PJQD01000019">
    <property type="protein sequence ID" value="POY75084.1"/>
    <property type="molecule type" value="Genomic_DNA"/>
</dbReference>
<reference evidence="2 3" key="1">
    <citation type="journal article" date="2018" name="Front. Microbiol.">
        <title>Prospects for Fungal Bioremediation of Acidic Radioactive Waste Sites: Characterization and Genome Sequence of Rhodotorula taiwanensis MD1149.</title>
        <authorList>
            <person name="Tkavc R."/>
            <person name="Matrosova V.Y."/>
            <person name="Grichenko O.E."/>
            <person name="Gostincar C."/>
            <person name="Volpe R.P."/>
            <person name="Klimenkova P."/>
            <person name="Gaidamakova E.K."/>
            <person name="Zhou C.E."/>
            <person name="Stewart B.J."/>
            <person name="Lyman M.G."/>
            <person name="Malfatti S.A."/>
            <person name="Rubinfeld B."/>
            <person name="Courtot M."/>
            <person name="Singh J."/>
            <person name="Dalgard C.L."/>
            <person name="Hamilton T."/>
            <person name="Frey K.G."/>
            <person name="Gunde-Cimerman N."/>
            <person name="Dugan L."/>
            <person name="Daly M.J."/>
        </authorList>
    </citation>
    <scope>NUCLEOTIDE SEQUENCE [LARGE SCALE GENOMIC DNA]</scope>
    <source>
        <strain evidence="2 3">MD1149</strain>
    </source>
</reference>
<feature type="compositionally biased region" description="Basic residues" evidence="1">
    <location>
        <begin position="970"/>
        <end position="981"/>
    </location>
</feature>
<feature type="compositionally biased region" description="Low complexity" evidence="1">
    <location>
        <begin position="272"/>
        <end position="297"/>
    </location>
</feature>
<feature type="compositionally biased region" description="Acidic residues" evidence="1">
    <location>
        <begin position="1064"/>
        <end position="1086"/>
    </location>
</feature>
<feature type="compositionally biased region" description="Polar residues" evidence="1">
    <location>
        <begin position="1284"/>
        <end position="1301"/>
    </location>
</feature>
<feature type="compositionally biased region" description="Low complexity" evidence="1">
    <location>
        <begin position="836"/>
        <end position="846"/>
    </location>
</feature>
<feature type="compositionally biased region" description="Basic and acidic residues" evidence="1">
    <location>
        <begin position="307"/>
        <end position="319"/>
    </location>
</feature>
<dbReference type="STRING" id="741276.A0A2S5BE90"/>
<feature type="compositionally biased region" description="Polar residues" evidence="1">
    <location>
        <begin position="1"/>
        <end position="17"/>
    </location>
</feature>
<feature type="compositionally biased region" description="Low complexity" evidence="1">
    <location>
        <begin position="1115"/>
        <end position="1137"/>
    </location>
</feature>
<feature type="compositionally biased region" description="Polar residues" evidence="1">
    <location>
        <begin position="644"/>
        <end position="654"/>
    </location>
</feature>
<feature type="region of interest" description="Disordered" evidence="1">
    <location>
        <begin position="579"/>
        <end position="1531"/>
    </location>
</feature>
<keyword evidence="3" id="KW-1185">Reference proteome</keyword>
<feature type="compositionally biased region" description="Basic and acidic residues" evidence="1">
    <location>
        <begin position="348"/>
        <end position="363"/>
    </location>
</feature>
<sequence>MPTRATSAGNAANSPTGGNPPQPSPAVRPHSTWRASTAASAALSAAAAKAALIAPGAGGGFTTDDGGGGGGAGAADGGDTTADEFRPGPVAAAATKKKRAGATGTLSRSVGGGDGAALAGKVQLKAEEADWGRQLAAKAAARMQEMKRQSLDGASPAPVRAIPGNASPAADGDKVGGKAPKAAKKDRKGKGKAAVVDPADPTLPTASTLAGSNVPPPPAPESVADSTASNAEAKRLKRKKRKEERKAALAAPPADAPASPVKTLQVMVPQQSPAAPTLAAKAAASPSVPAAEGPASQPRRRKPKSERKKERREAEERAKAAQAIGSTQGLGGSPAAVGAEVQQPVTARVEKTDKGKGKAKEPAEPSSAASPSKKSKKRKRADSPEPAAKLLPAAEITAAAPSTPGPAPSSRKTKKRKVDAAVAVAVRADTTMQQSVILHPASPRALAAASTAVTTHPFAAFLPPFLHPHLGAFLPATDAPQTAAFVEHVIDALYTGFGADVVDKALHRTKRQRVGAPVAPSSGASSVRAVDSPRVTEEEEADVEDNSPRALQHASSVATPTARKRRASQLEALTDANAVAGPSGLPKQAAAPAPAPSPAAATAVKPPPSSIPAAAAQAPASSPLKAPKPPPSSAVPAAVIASEQAYSAPTSSRGSDVEDGDVSMSQQSPGASAKRRSRVRPSKRERELMKRAAAEAHAEAARESSDALEQPQMHGDEDTQMIDETLEDDGAARGGAHGAAAGAEATDSSVVAAAPVGQDAALVEEAQAQEAQQDAGEDEELDQLDSTPAGTPPISRKAPNRAITRARESAASAGGVVDTPETSEDDEAEVQLSLQAHAAPASPGRRSPARKLRGSRALEDSDETPLPPSAQTPAKSVERQEEDQEHLAQAANTRLPSSSPEPALPTIGSRHNDDSSSDDSSDDSDSDDDDSSSGDDHPGGSFLTGAARRLQSATGGRQSLGMVARDAFGKSRRSSLARKKPISLGSYNPSPLKNAAVAASSSSPTKGDQSVAAGDMDEIDQLMSQTQQSQRAARRTSGLNWAELEREEEERQKRKGKGKAVEDPSSEDDEADYQEAQEQLEGDEPTEGVADTVPADNDVDMAAAEGGEDASAVNGAPAEGGEPVAGSGAAVAPRVGVTGESAPITTALREDDDAAAAEMLPSSQPEPAHGLAALEPALPTQDASQFPNGARLYPDLSTIGNLASSSQTGSPPVEVDPSQVGSEDEYEDGARPDGDALPAESQFVPLRKDKPLFLETQTQADTQEPDTQFSEDMAMHREEPKPSETLQAPLTPDASTPSSPIVSAPAIVEPSGPEHGDDADDDEVVSTPQAKSPLDTQQHLAPPVATSGASTPARMTRAASARIASRSPSAEPAARRNVPAASQPAASSTPATRRKAAAVAPPLPTPSLANGMTPPAASLSLPPRGRASGLPSLSQLDSVKRPTRRSARVSSAAPSGMSASQPAASNGRFLARESDEDQDSSEDDVGELAGEAVGGAEADGAGKRNGRMSMSQPTGGARGRARKGRQSDLWK</sequence>
<feature type="region of interest" description="Disordered" evidence="1">
    <location>
        <begin position="55"/>
        <end position="115"/>
    </location>
</feature>
<feature type="compositionally biased region" description="Acidic residues" evidence="1">
    <location>
        <begin position="1474"/>
        <end position="1486"/>
    </location>
</feature>
<feature type="compositionally biased region" description="Low complexity" evidence="1">
    <location>
        <begin position="1353"/>
        <end position="1391"/>
    </location>
</feature>
<dbReference type="OrthoDB" id="2529731at2759"/>
<evidence type="ECO:0000313" key="2">
    <source>
        <dbReference type="EMBL" id="POY75084.1"/>
    </source>
</evidence>
<feature type="compositionally biased region" description="Polar residues" evidence="1">
    <location>
        <begin position="1326"/>
        <end position="1339"/>
    </location>
</feature>
<dbReference type="Proteomes" id="UP000237144">
    <property type="component" value="Unassembled WGS sequence"/>
</dbReference>